<dbReference type="GO" id="GO:0000976">
    <property type="term" value="F:transcription cis-regulatory region binding"/>
    <property type="evidence" value="ECO:0007669"/>
    <property type="project" value="TreeGrafter"/>
</dbReference>
<dbReference type="GO" id="GO:0005634">
    <property type="term" value="C:nucleus"/>
    <property type="evidence" value="ECO:0007669"/>
    <property type="project" value="InterPro"/>
</dbReference>
<organism evidence="1 2">
    <name type="scientific">Spirodela intermedia</name>
    <name type="common">Intermediate duckweed</name>
    <dbReference type="NCBI Taxonomy" id="51605"/>
    <lineage>
        <taxon>Eukaryota</taxon>
        <taxon>Viridiplantae</taxon>
        <taxon>Streptophyta</taxon>
        <taxon>Embryophyta</taxon>
        <taxon>Tracheophyta</taxon>
        <taxon>Spermatophyta</taxon>
        <taxon>Magnoliopsida</taxon>
        <taxon>Liliopsida</taxon>
        <taxon>Araceae</taxon>
        <taxon>Lemnoideae</taxon>
        <taxon>Spirodela</taxon>
    </lineage>
</organism>
<dbReference type="GO" id="GO:0006974">
    <property type="term" value="P:DNA damage response"/>
    <property type="evidence" value="ECO:0007669"/>
    <property type="project" value="InterPro"/>
</dbReference>
<evidence type="ECO:0000313" key="2">
    <source>
        <dbReference type="Proteomes" id="UP000663760"/>
    </source>
</evidence>
<protein>
    <submittedName>
        <fullName evidence="1">Uncharacterized protein</fullName>
    </submittedName>
</protein>
<accession>A0A7I8LJM0</accession>
<dbReference type="GO" id="GO:0030915">
    <property type="term" value="C:Smc5-Smc6 complex"/>
    <property type="evidence" value="ECO:0007669"/>
    <property type="project" value="InterPro"/>
</dbReference>
<dbReference type="EMBL" id="LR746279">
    <property type="protein sequence ID" value="CAA7409866.1"/>
    <property type="molecule type" value="Genomic_DNA"/>
</dbReference>
<keyword evidence="2" id="KW-1185">Reference proteome</keyword>
<dbReference type="Proteomes" id="UP000663760">
    <property type="component" value="Chromosome 16"/>
</dbReference>
<sequence>MGSPVRSNRGIEENTLAILDSSGIRDSRDIHDDRLAFLEAVRLVSLTSKPSSAPTWNMYNAVFRIFRDGTSLEEIMTSYQLLVELEKHYPRLCLVDQSKFESTFGGACELVVVKETWSPFVGSVESAHADDVETSRSSDSLLDAHLLKNLVLLQYLVHVLEGDFLPRETVYKATMKWIFLRESLLSLILGSRKINIRYFIQDCMTIISGGFVRHKSGRFHDLENVETFLPGVVEEPDLTLLYATLEMGKKTVIAVEKLLILVIRLDMHRKVADIQGYTSRADAIRVPLMEMIVDQLSYNKDVISPFLLAFSEPKWKLEIIMQYFWKYCHRAPVHTRRSKNSSDDATFETILKYFSNGPSTQTLVRKMSSEVVQLLLAHGFQAYLSSVWHNSKLLADIEETLKDVPLLQISKGLICAYENIKKNNDGIRLSAFEKEALFTAATIVALDSQF</sequence>
<dbReference type="InterPro" id="IPR034561">
    <property type="entry name" value="SNI1"/>
</dbReference>
<evidence type="ECO:0000313" key="1">
    <source>
        <dbReference type="EMBL" id="CAA7409866.1"/>
    </source>
</evidence>
<gene>
    <name evidence="1" type="ORF">SI8410_16020544</name>
</gene>
<dbReference type="PANTHER" id="PTHR37243">
    <property type="entry name" value="NEGATIVE REGULATOR OF SYSTEMIC ACQUIRED RESISTANCE SNI1"/>
    <property type="match status" value="1"/>
</dbReference>
<dbReference type="GO" id="GO:0045892">
    <property type="term" value="P:negative regulation of DNA-templated transcription"/>
    <property type="evidence" value="ECO:0007669"/>
    <property type="project" value="InterPro"/>
</dbReference>
<dbReference type="PANTHER" id="PTHR37243:SF2">
    <property type="entry name" value="NEGATIVE REGULATOR OF SYSTEMIC ACQUIRED RESISTANCE SNI1"/>
    <property type="match status" value="1"/>
</dbReference>
<dbReference type="GO" id="GO:0010113">
    <property type="term" value="P:negative regulation of systemic acquired resistance"/>
    <property type="evidence" value="ECO:0007669"/>
    <property type="project" value="TreeGrafter"/>
</dbReference>
<name>A0A7I8LJM0_SPIIN</name>
<proteinExistence type="predicted"/>
<dbReference type="AlphaFoldDB" id="A0A7I8LJM0"/>
<reference evidence="1" key="1">
    <citation type="submission" date="2020-02" db="EMBL/GenBank/DDBJ databases">
        <authorList>
            <person name="Scholz U."/>
            <person name="Mascher M."/>
            <person name="Fiebig A."/>
        </authorList>
    </citation>
    <scope>NUCLEOTIDE SEQUENCE</scope>
</reference>
<dbReference type="OrthoDB" id="1885692at2759"/>